<evidence type="ECO:0000313" key="1">
    <source>
        <dbReference type="EMBL" id="JAD54909.1"/>
    </source>
</evidence>
<dbReference type="AlphaFoldDB" id="A0A0A9AT32"/>
<protein>
    <submittedName>
        <fullName evidence="1">Uncharacterized protein</fullName>
    </submittedName>
</protein>
<proteinExistence type="predicted"/>
<dbReference type="EMBL" id="GBRH01242986">
    <property type="protein sequence ID" value="JAD54909.1"/>
    <property type="molecule type" value="Transcribed_RNA"/>
</dbReference>
<name>A0A0A9AT32_ARUDO</name>
<reference evidence="1" key="2">
    <citation type="journal article" date="2015" name="Data Brief">
        <title>Shoot transcriptome of the giant reed, Arundo donax.</title>
        <authorList>
            <person name="Barrero R.A."/>
            <person name="Guerrero F.D."/>
            <person name="Moolhuijzen P."/>
            <person name="Goolsby J.A."/>
            <person name="Tidwell J."/>
            <person name="Bellgard S.E."/>
            <person name="Bellgard M.I."/>
        </authorList>
    </citation>
    <scope>NUCLEOTIDE SEQUENCE</scope>
    <source>
        <tissue evidence="1">Shoot tissue taken approximately 20 cm above the soil surface</tissue>
    </source>
</reference>
<sequence length="17" mass="1924">MLSSYGARFSSVKLHKI</sequence>
<reference evidence="1" key="1">
    <citation type="submission" date="2014-09" db="EMBL/GenBank/DDBJ databases">
        <authorList>
            <person name="Magalhaes I.L.F."/>
            <person name="Oliveira U."/>
            <person name="Santos F.R."/>
            <person name="Vidigal T.H.D.A."/>
            <person name="Brescovit A.D."/>
            <person name="Santos A.J."/>
        </authorList>
    </citation>
    <scope>NUCLEOTIDE SEQUENCE</scope>
    <source>
        <tissue evidence="1">Shoot tissue taken approximately 20 cm above the soil surface</tissue>
    </source>
</reference>
<organism evidence="1">
    <name type="scientific">Arundo donax</name>
    <name type="common">Giant reed</name>
    <name type="synonym">Donax arundinaceus</name>
    <dbReference type="NCBI Taxonomy" id="35708"/>
    <lineage>
        <taxon>Eukaryota</taxon>
        <taxon>Viridiplantae</taxon>
        <taxon>Streptophyta</taxon>
        <taxon>Embryophyta</taxon>
        <taxon>Tracheophyta</taxon>
        <taxon>Spermatophyta</taxon>
        <taxon>Magnoliopsida</taxon>
        <taxon>Liliopsida</taxon>
        <taxon>Poales</taxon>
        <taxon>Poaceae</taxon>
        <taxon>PACMAD clade</taxon>
        <taxon>Arundinoideae</taxon>
        <taxon>Arundineae</taxon>
        <taxon>Arundo</taxon>
    </lineage>
</organism>
<accession>A0A0A9AT32</accession>